<organism evidence="2 3">
    <name type="scientific">Nitrincola lacisaponensis</name>
    <dbReference type="NCBI Taxonomy" id="267850"/>
    <lineage>
        <taxon>Bacteria</taxon>
        <taxon>Pseudomonadati</taxon>
        <taxon>Pseudomonadota</taxon>
        <taxon>Gammaproteobacteria</taxon>
        <taxon>Oceanospirillales</taxon>
        <taxon>Oceanospirillaceae</taxon>
        <taxon>Nitrincola</taxon>
    </lineage>
</organism>
<evidence type="ECO:0000313" key="3">
    <source>
        <dbReference type="Proteomes" id="UP000027318"/>
    </source>
</evidence>
<evidence type="ECO:0000313" key="2">
    <source>
        <dbReference type="EMBL" id="KDE39891.1"/>
    </source>
</evidence>
<sequence length="109" mass="12633">MKIKLILAFLLSMLISSSTLAADYYIDITNNTGYTIYYLYISPEKSTSWEEDVLGSEVMRHNETRRVTLKGYKSPKFDIRLIDEDDDTYTFWGVDVSTRDLVVTLDDLD</sequence>
<keyword evidence="3" id="KW-1185">Reference proteome</keyword>
<protein>
    <recommendedName>
        <fullName evidence="4">Argininosuccinate lyase</fullName>
    </recommendedName>
</protein>
<proteinExistence type="predicted"/>
<comment type="caution">
    <text evidence="2">The sequence shown here is derived from an EMBL/GenBank/DDBJ whole genome shotgun (WGS) entry which is preliminary data.</text>
</comment>
<dbReference type="OrthoDB" id="4736977at2"/>
<gene>
    <name evidence="2" type="ORF">ADINL_1528</name>
</gene>
<evidence type="ECO:0008006" key="4">
    <source>
        <dbReference type="Google" id="ProtNLM"/>
    </source>
</evidence>
<dbReference type="EMBL" id="JMSZ01000021">
    <property type="protein sequence ID" value="KDE39891.1"/>
    <property type="molecule type" value="Genomic_DNA"/>
</dbReference>
<accession>A0A063Y553</accession>
<dbReference type="STRING" id="267850.ADINL_1528"/>
<reference evidence="2 3" key="1">
    <citation type="journal article" date="2005" name="Int. J. Syst. Evol. Microbiol.">
        <title>Nitrincola lacisaponensis gen. nov., sp. nov., a novel alkaliphilic bacterium isolated from an alkaline, saline lake.</title>
        <authorList>
            <person name="Dimitriu P.A."/>
            <person name="Shukla S.K."/>
            <person name="Conradt J."/>
            <person name="Marquez M.C."/>
            <person name="Ventosa A."/>
            <person name="Maglia A."/>
            <person name="Peyton B.M."/>
            <person name="Pinkart H.C."/>
            <person name="Mormile M.R."/>
        </authorList>
    </citation>
    <scope>NUCLEOTIDE SEQUENCE [LARGE SCALE GENOMIC DNA]</scope>
    <source>
        <strain evidence="2 3">4CA</strain>
    </source>
</reference>
<feature type="signal peptide" evidence="1">
    <location>
        <begin position="1"/>
        <end position="21"/>
    </location>
</feature>
<dbReference type="AlphaFoldDB" id="A0A063Y553"/>
<feature type="chain" id="PRO_5001623449" description="Argininosuccinate lyase" evidence="1">
    <location>
        <begin position="22"/>
        <end position="109"/>
    </location>
</feature>
<evidence type="ECO:0000256" key="1">
    <source>
        <dbReference type="SAM" id="SignalP"/>
    </source>
</evidence>
<name>A0A063Y553_9GAMM</name>
<dbReference type="RefSeq" id="WP_036545949.1">
    <property type="nucleotide sequence ID" value="NZ_JMSZ01000021.1"/>
</dbReference>
<dbReference type="Proteomes" id="UP000027318">
    <property type="component" value="Unassembled WGS sequence"/>
</dbReference>
<keyword evidence="1" id="KW-0732">Signal</keyword>